<reference evidence="1 2" key="1">
    <citation type="submission" date="2019-05" db="EMBL/GenBank/DDBJ databases">
        <title>Another draft genome of Portunus trituberculatus and its Hox gene families provides insights of decapod evolution.</title>
        <authorList>
            <person name="Jeong J.-H."/>
            <person name="Song I."/>
            <person name="Kim S."/>
            <person name="Choi T."/>
            <person name="Kim D."/>
            <person name="Ryu S."/>
            <person name="Kim W."/>
        </authorList>
    </citation>
    <scope>NUCLEOTIDE SEQUENCE [LARGE SCALE GENOMIC DNA]</scope>
    <source>
        <tissue evidence="1">Muscle</tissue>
    </source>
</reference>
<gene>
    <name evidence="1" type="ORF">E2C01_049754</name>
</gene>
<sequence length="70" mass="7787">MTDVYSMLATWSLRKWKCNDESSVLRRDHADHLAASHSHTACHTASLHAPTRPASPMRPCSVVIASNLMQ</sequence>
<organism evidence="1 2">
    <name type="scientific">Portunus trituberculatus</name>
    <name type="common">Swimming crab</name>
    <name type="synonym">Neptunus trituberculatus</name>
    <dbReference type="NCBI Taxonomy" id="210409"/>
    <lineage>
        <taxon>Eukaryota</taxon>
        <taxon>Metazoa</taxon>
        <taxon>Ecdysozoa</taxon>
        <taxon>Arthropoda</taxon>
        <taxon>Crustacea</taxon>
        <taxon>Multicrustacea</taxon>
        <taxon>Malacostraca</taxon>
        <taxon>Eumalacostraca</taxon>
        <taxon>Eucarida</taxon>
        <taxon>Decapoda</taxon>
        <taxon>Pleocyemata</taxon>
        <taxon>Brachyura</taxon>
        <taxon>Eubrachyura</taxon>
        <taxon>Portunoidea</taxon>
        <taxon>Portunidae</taxon>
        <taxon>Portuninae</taxon>
        <taxon>Portunus</taxon>
    </lineage>
</organism>
<evidence type="ECO:0000313" key="2">
    <source>
        <dbReference type="Proteomes" id="UP000324222"/>
    </source>
</evidence>
<accession>A0A5B7GDZ0</accession>
<proteinExistence type="predicted"/>
<dbReference type="AlphaFoldDB" id="A0A5B7GDZ0"/>
<keyword evidence="2" id="KW-1185">Reference proteome</keyword>
<dbReference type="Proteomes" id="UP000324222">
    <property type="component" value="Unassembled WGS sequence"/>
</dbReference>
<protein>
    <submittedName>
        <fullName evidence="1">Uncharacterized protein</fullName>
    </submittedName>
</protein>
<name>A0A5B7GDZ0_PORTR</name>
<dbReference type="EMBL" id="VSRR010013456">
    <property type="protein sequence ID" value="MPC55809.1"/>
    <property type="molecule type" value="Genomic_DNA"/>
</dbReference>
<comment type="caution">
    <text evidence="1">The sequence shown here is derived from an EMBL/GenBank/DDBJ whole genome shotgun (WGS) entry which is preliminary data.</text>
</comment>
<evidence type="ECO:0000313" key="1">
    <source>
        <dbReference type="EMBL" id="MPC55809.1"/>
    </source>
</evidence>